<dbReference type="KEGG" id="oho:Oweho_0557"/>
<evidence type="ECO:0000313" key="1">
    <source>
        <dbReference type="EMBL" id="AEV31573.1"/>
    </source>
</evidence>
<reference evidence="1 2" key="1">
    <citation type="journal article" date="2012" name="Stand. Genomic Sci.">
        <title>Genome sequence of the orange-pigmented seawater bacterium Owenweeksia hongkongensis type strain (UST20020801(T)).</title>
        <authorList>
            <person name="Riedel T."/>
            <person name="Held B."/>
            <person name="Nolan M."/>
            <person name="Lucas S."/>
            <person name="Lapidus A."/>
            <person name="Tice H."/>
            <person name="Del Rio T.G."/>
            <person name="Cheng J.F."/>
            <person name="Han C."/>
            <person name="Tapia R."/>
            <person name="Goodwin L.A."/>
            <person name="Pitluck S."/>
            <person name="Liolios K."/>
            <person name="Mavromatis K."/>
            <person name="Pagani I."/>
            <person name="Ivanova N."/>
            <person name="Mikhailova N."/>
            <person name="Pati A."/>
            <person name="Chen A."/>
            <person name="Palaniappan K."/>
            <person name="Rohde M."/>
            <person name="Tindall B.J."/>
            <person name="Detter J.C."/>
            <person name="Goker M."/>
            <person name="Woyke T."/>
            <person name="Bristow J."/>
            <person name="Eisen J.A."/>
            <person name="Markowitz V."/>
            <person name="Hugenholtz P."/>
            <person name="Klenk H.P."/>
            <person name="Kyrpides N.C."/>
        </authorList>
    </citation>
    <scope>NUCLEOTIDE SEQUENCE</scope>
    <source>
        <strain evidence="2">DSM 17368 / JCM 12287 / NRRL B-23963</strain>
    </source>
</reference>
<name>G8R0B3_OWEHD</name>
<protein>
    <submittedName>
        <fullName evidence="1">Uncharacterized protein</fullName>
    </submittedName>
</protein>
<dbReference type="HOGENOM" id="CLU_467515_0_0_10"/>
<dbReference type="eggNOG" id="COG0664">
    <property type="taxonomic scope" value="Bacteria"/>
</dbReference>
<dbReference type="RefSeq" id="WP_014200934.1">
    <property type="nucleotide sequence ID" value="NC_016599.1"/>
</dbReference>
<dbReference type="STRING" id="926562.Oweho_0557"/>
<dbReference type="PATRIC" id="fig|926562.3.peg.571"/>
<dbReference type="Proteomes" id="UP000005631">
    <property type="component" value="Chromosome"/>
</dbReference>
<keyword evidence="2" id="KW-1185">Reference proteome</keyword>
<evidence type="ECO:0000313" key="2">
    <source>
        <dbReference type="Proteomes" id="UP000005631"/>
    </source>
</evidence>
<dbReference type="InterPro" id="IPR054204">
    <property type="entry name" value="DUF6909"/>
</dbReference>
<organism evidence="1 2">
    <name type="scientific">Owenweeksia hongkongensis (strain DSM 17368 / CIP 108786 / JCM 12287 / NRRL B-23963 / UST20020801)</name>
    <dbReference type="NCBI Taxonomy" id="926562"/>
    <lineage>
        <taxon>Bacteria</taxon>
        <taxon>Pseudomonadati</taxon>
        <taxon>Bacteroidota</taxon>
        <taxon>Flavobacteriia</taxon>
        <taxon>Flavobacteriales</taxon>
        <taxon>Owenweeksiaceae</taxon>
        <taxon>Owenweeksia</taxon>
    </lineage>
</organism>
<dbReference type="EMBL" id="CP003156">
    <property type="protein sequence ID" value="AEV31573.1"/>
    <property type="molecule type" value="Genomic_DNA"/>
</dbReference>
<proteinExistence type="predicted"/>
<dbReference type="OrthoDB" id="9776951at2"/>
<sequence>MPYSKQRSRESRAAIERLYITMRHLFIRGFYKPMGISGESLKEALLTLKPEIYGDITDPERVELNGLLYVAERLPKGIEECRFIQLVAREGFEQAGYTPFIPLKRRRNCYRIDKDRMYVEMSRGRSDIYDILTHLTFLYIEAEKIKNHAIDQRGKTTDNWKQLAEVVTKLENDKEIEEKQALVYLSNVLGRTVTETQVAVEGFKKSYGCNNLYHFAYWLGQLAIEESEDKPKREIKVSAKLREVVGHHVYGEVWATAIKRFLAEKDWLHRPIHIISANLHSVMNALYGFEALKENKFENLMDLAEYTGADKTGKAADVIQKYAGKNGLYYLGDASGTNLSVQIIDSEKLDFAKLPYLKNYKTGDDNPVLIVMDYAFGEQAYECMDELLKPFEVENSATPLNIQSINVMGKAGILEGKKGDLMIPTAHVFEGTADNYPFENDLSPEDFKGSGIPIFAGPMITVLGTSLQNRDVLQHFLTSTWNAIGLEMEGAHYQKAIQSAAQIRESISPDVKVRYAYYASDNPLVTGSTLSSGSLGIEGVKPTYWITQQILEKILS</sequence>
<dbReference type="AlphaFoldDB" id="G8R0B3"/>
<gene>
    <name evidence="1" type="ordered locus">Oweho_0557</name>
</gene>
<accession>G8R0B3</accession>
<dbReference type="Pfam" id="PF21850">
    <property type="entry name" value="DUF6909"/>
    <property type="match status" value="1"/>
</dbReference>